<dbReference type="OrthoDB" id="606708at2"/>
<evidence type="ECO:0000313" key="2">
    <source>
        <dbReference type="Proteomes" id="UP000321533"/>
    </source>
</evidence>
<sequence length="665" mass="73464">MGPSKQIFTLAISAAIILLSLSWNRNNKKDQQQNNSSSYDAFFSSRRAAADFSDFDAGITNEFDWAYNLSNPKKIPPADDVMVQRIPGDNFHILVMAVYANASFREKFVTINNGGEDVVLRDDGTGNDKVAGDGVYTAKIYTDVKEFRKQALSMLKETIKDNWEPLFVDREFNYSKACDTNPFSEIKFDNNEAVSISNLTAAPAGSTTLDKVRNNCIFLTDLSVVEDPTRTWNCCTQTGNVDGPWTFKTLMKNLATQDPSQPASDQTVSDFVKAWLNSWAVQKIINEDTVPARTLVNDKILNPWLAKSLAAGNPEGFLDMRFAPFKLTAIVNRFDLRERASGIPAGEGRMIFCLINADCTTAENFTTIFEYGINKKDVCDSLKSWATQWFKLKDLTLGSSQYLSALQAITDQFTLCGSNPNRTHQSSIDAVRTNEVALAATDPPRWEFREFGLNGNVHALVQKTVSQIPADRYNAQIDNADVERMVKFVNENSAGIDSDAYEVPNIYDGFAFLGGKSTILDTPVGLPTKPYHWDGVNNNKSVAFISTTKTRHIFSRNACSGCHAGEVQTFFTHVDPVFFGTAATLSGFLTGTAGRGGAVDADGNPSNDAFKVRDAANRGNGTERFHVFNDIKRRATDLKQVATTTCTTVFSLRNELMFHPVGAVH</sequence>
<dbReference type="RefSeq" id="WP_147192554.1">
    <property type="nucleotide sequence ID" value="NZ_CP042435.1"/>
</dbReference>
<reference evidence="1 2" key="1">
    <citation type="journal article" date="2016" name="Int. J. Syst. Evol. Microbiol.">
        <title>Panacibacter ginsenosidivorans gen. nov., sp. nov., with ginsenoside converting activity isolated from soil of a ginseng field.</title>
        <authorList>
            <person name="Siddiqi M.Z."/>
            <person name="Muhammad Shafi S."/>
            <person name="Choi K.D."/>
            <person name="Im W.T."/>
        </authorList>
    </citation>
    <scope>NUCLEOTIDE SEQUENCE [LARGE SCALE GENOMIC DNA]</scope>
    <source>
        <strain evidence="1 2">Gsoil1550</strain>
    </source>
</reference>
<gene>
    <name evidence="1" type="ORF">FRZ67_21120</name>
</gene>
<dbReference type="EMBL" id="CP042435">
    <property type="protein sequence ID" value="QEC69678.1"/>
    <property type="molecule type" value="Genomic_DNA"/>
</dbReference>
<dbReference type="NCBIfam" id="NF041940">
    <property type="entry name" value="choice_anch_X"/>
    <property type="match status" value="1"/>
</dbReference>
<proteinExistence type="predicted"/>
<dbReference type="Proteomes" id="UP000321533">
    <property type="component" value="Chromosome"/>
</dbReference>
<protein>
    <submittedName>
        <fullName evidence="1">Uncharacterized protein</fullName>
    </submittedName>
</protein>
<dbReference type="AlphaFoldDB" id="A0A5B8VH87"/>
<name>A0A5B8VH87_9BACT</name>
<keyword evidence="2" id="KW-1185">Reference proteome</keyword>
<dbReference type="KEGG" id="pgin:FRZ67_21120"/>
<organism evidence="1 2">
    <name type="scientific">Panacibacter ginsenosidivorans</name>
    <dbReference type="NCBI Taxonomy" id="1813871"/>
    <lineage>
        <taxon>Bacteria</taxon>
        <taxon>Pseudomonadati</taxon>
        <taxon>Bacteroidota</taxon>
        <taxon>Chitinophagia</taxon>
        <taxon>Chitinophagales</taxon>
        <taxon>Chitinophagaceae</taxon>
        <taxon>Panacibacter</taxon>
    </lineage>
</organism>
<accession>A0A5B8VH87</accession>
<evidence type="ECO:0000313" key="1">
    <source>
        <dbReference type="EMBL" id="QEC69678.1"/>
    </source>
</evidence>